<feature type="transmembrane region" description="Helical" evidence="1">
    <location>
        <begin position="113"/>
        <end position="146"/>
    </location>
</feature>
<keyword evidence="1" id="KW-0472">Membrane</keyword>
<organism evidence="3 4">
    <name type="scientific">Linderina pennispora</name>
    <dbReference type="NCBI Taxonomy" id="61395"/>
    <lineage>
        <taxon>Eukaryota</taxon>
        <taxon>Fungi</taxon>
        <taxon>Fungi incertae sedis</taxon>
        <taxon>Zoopagomycota</taxon>
        <taxon>Kickxellomycotina</taxon>
        <taxon>Kickxellomycetes</taxon>
        <taxon>Kickxellales</taxon>
        <taxon>Kickxellaceae</taxon>
        <taxon>Linderina</taxon>
    </lineage>
</organism>
<feature type="chain" id="PRO_5013050508" evidence="2">
    <location>
        <begin position="31"/>
        <end position="395"/>
    </location>
</feature>
<feature type="signal peptide" evidence="2">
    <location>
        <begin position="1"/>
        <end position="30"/>
    </location>
</feature>
<keyword evidence="1" id="KW-0812">Transmembrane</keyword>
<name>A0A1Y1WJG0_9FUNG</name>
<dbReference type="AlphaFoldDB" id="A0A1Y1WJG0"/>
<keyword evidence="1" id="KW-1133">Transmembrane helix</keyword>
<gene>
    <name evidence="3" type="ORF">DL89DRAFT_2850</name>
</gene>
<comment type="caution">
    <text evidence="3">The sequence shown here is derived from an EMBL/GenBank/DDBJ whole genome shotgun (WGS) entry which is preliminary data.</text>
</comment>
<accession>A0A1Y1WJG0</accession>
<sequence>MKKSVESPSAGCSLLARAALGLILKLIVAAAVDQDRVRDADTKDAKALEPSDDVVAARNVVGLERVDAGAGNLLQLGDNSIAVLLEQLQALLGASKLNLVLLERKLLVEVDHVIGTAAVITVLVIVLLIVAVVVLLLSLLGGGLALALDGSLSERLELLLIHILLIIIILVLLVLPLLILLVRVLVHAVHLVVEGELDKLGSLLGQSSQLPLVQVLDINIVQAEGTHVDLVLDVLIGNTLLLDRSLVLLRQIVLDLAVKLLAQGADLGIDLGANDHGAVAEGRQVVVVAKDVTDGRQVGGQLLVDDVLELALVLALDGGSDHLLLHHMGDELAVELVVALVEGNVLVGHGSGKCRKACTGNKIVELRRIEKSRSRLQWPGPKSLGGCDKHQNKFF</sequence>
<protein>
    <submittedName>
        <fullName evidence="3">Uncharacterized protein</fullName>
    </submittedName>
</protein>
<keyword evidence="4" id="KW-1185">Reference proteome</keyword>
<evidence type="ECO:0000256" key="2">
    <source>
        <dbReference type="SAM" id="SignalP"/>
    </source>
</evidence>
<evidence type="ECO:0000313" key="4">
    <source>
        <dbReference type="Proteomes" id="UP000193922"/>
    </source>
</evidence>
<dbReference type="EMBL" id="MCFD01000001">
    <property type="protein sequence ID" value="ORX73710.1"/>
    <property type="molecule type" value="Genomic_DNA"/>
</dbReference>
<evidence type="ECO:0000313" key="3">
    <source>
        <dbReference type="EMBL" id="ORX73710.1"/>
    </source>
</evidence>
<evidence type="ECO:0000256" key="1">
    <source>
        <dbReference type="SAM" id="Phobius"/>
    </source>
</evidence>
<keyword evidence="2" id="KW-0732">Signal</keyword>
<dbReference type="GeneID" id="63806452"/>
<dbReference type="Proteomes" id="UP000193922">
    <property type="component" value="Unassembled WGS sequence"/>
</dbReference>
<feature type="transmembrane region" description="Helical" evidence="1">
    <location>
        <begin position="158"/>
        <end position="182"/>
    </location>
</feature>
<reference evidence="3 4" key="1">
    <citation type="submission" date="2016-07" db="EMBL/GenBank/DDBJ databases">
        <title>Pervasive Adenine N6-methylation of Active Genes in Fungi.</title>
        <authorList>
            <consortium name="DOE Joint Genome Institute"/>
            <person name="Mondo S.J."/>
            <person name="Dannebaum R.O."/>
            <person name="Kuo R.C."/>
            <person name="Labutti K."/>
            <person name="Haridas S."/>
            <person name="Kuo A."/>
            <person name="Salamov A."/>
            <person name="Ahrendt S.R."/>
            <person name="Lipzen A."/>
            <person name="Sullivan W."/>
            <person name="Andreopoulos W.B."/>
            <person name="Clum A."/>
            <person name="Lindquist E."/>
            <person name="Daum C."/>
            <person name="Ramamoorthy G.K."/>
            <person name="Gryganskyi A."/>
            <person name="Culley D."/>
            <person name="Magnuson J.K."/>
            <person name="James T.Y."/>
            <person name="O'Malley M.A."/>
            <person name="Stajich J.E."/>
            <person name="Spatafora J.W."/>
            <person name="Visel A."/>
            <person name="Grigoriev I.V."/>
        </authorList>
    </citation>
    <scope>NUCLEOTIDE SEQUENCE [LARGE SCALE GENOMIC DNA]</scope>
    <source>
        <strain evidence="3 4">ATCC 12442</strain>
    </source>
</reference>
<dbReference type="RefSeq" id="XP_040746921.1">
    <property type="nucleotide sequence ID" value="XM_040889804.1"/>
</dbReference>
<proteinExistence type="predicted"/>